<protein>
    <submittedName>
        <fullName evidence="1">Uncharacterized protein</fullName>
    </submittedName>
</protein>
<accession>A0A8J5WI80</accession>
<comment type="caution">
    <text evidence="1">The sequence shown here is derived from an EMBL/GenBank/DDBJ whole genome shotgun (WGS) entry which is preliminary data.</text>
</comment>
<organism evidence="1 2">
    <name type="scientific">Zizania palustris</name>
    <name type="common">Northern wild rice</name>
    <dbReference type="NCBI Taxonomy" id="103762"/>
    <lineage>
        <taxon>Eukaryota</taxon>
        <taxon>Viridiplantae</taxon>
        <taxon>Streptophyta</taxon>
        <taxon>Embryophyta</taxon>
        <taxon>Tracheophyta</taxon>
        <taxon>Spermatophyta</taxon>
        <taxon>Magnoliopsida</taxon>
        <taxon>Liliopsida</taxon>
        <taxon>Poales</taxon>
        <taxon>Poaceae</taxon>
        <taxon>BOP clade</taxon>
        <taxon>Oryzoideae</taxon>
        <taxon>Oryzeae</taxon>
        <taxon>Zizaniinae</taxon>
        <taxon>Zizania</taxon>
    </lineage>
</organism>
<dbReference type="Proteomes" id="UP000729402">
    <property type="component" value="Unassembled WGS sequence"/>
</dbReference>
<name>A0A8J5WI80_ZIZPA</name>
<reference evidence="1" key="1">
    <citation type="journal article" date="2021" name="bioRxiv">
        <title>Whole Genome Assembly and Annotation of Northern Wild Rice, Zizania palustris L., Supports a Whole Genome Duplication in the Zizania Genus.</title>
        <authorList>
            <person name="Haas M."/>
            <person name="Kono T."/>
            <person name="Macchietto M."/>
            <person name="Millas R."/>
            <person name="McGilp L."/>
            <person name="Shao M."/>
            <person name="Duquette J."/>
            <person name="Hirsch C.N."/>
            <person name="Kimball J."/>
        </authorList>
    </citation>
    <scope>NUCLEOTIDE SEQUENCE</scope>
    <source>
        <tissue evidence="1">Fresh leaf tissue</tissue>
    </source>
</reference>
<proteinExistence type="predicted"/>
<gene>
    <name evidence="1" type="ORF">GUJ93_ZPchr0010g8974</name>
</gene>
<dbReference type="AlphaFoldDB" id="A0A8J5WI80"/>
<evidence type="ECO:0000313" key="1">
    <source>
        <dbReference type="EMBL" id="KAG8088689.1"/>
    </source>
</evidence>
<keyword evidence="2" id="KW-1185">Reference proteome</keyword>
<dbReference type="EMBL" id="JAAALK010000082">
    <property type="protein sequence ID" value="KAG8088689.1"/>
    <property type="molecule type" value="Genomic_DNA"/>
</dbReference>
<reference evidence="1" key="2">
    <citation type="submission" date="2021-02" db="EMBL/GenBank/DDBJ databases">
        <authorList>
            <person name="Kimball J.A."/>
            <person name="Haas M.W."/>
            <person name="Macchietto M."/>
            <person name="Kono T."/>
            <person name="Duquette J."/>
            <person name="Shao M."/>
        </authorList>
    </citation>
    <scope>NUCLEOTIDE SEQUENCE</scope>
    <source>
        <tissue evidence="1">Fresh leaf tissue</tissue>
    </source>
</reference>
<evidence type="ECO:0000313" key="2">
    <source>
        <dbReference type="Proteomes" id="UP000729402"/>
    </source>
</evidence>
<sequence length="138" mass="14940">MRNSRANGRGRRHTEGALPLHGLVATRYHHLHDLQQDAKATPIAIAHGLHDAAAGGGGLRSHCEDDIIVESLEHHRVQNARAAGCASQALPRGGGCFVITGIESSLEKTQPNCQFRRLLTSLEKDKISITIDFLVLNP</sequence>